<feature type="compositionally biased region" description="Polar residues" evidence="1">
    <location>
        <begin position="46"/>
        <end position="73"/>
    </location>
</feature>
<evidence type="ECO:0000256" key="1">
    <source>
        <dbReference type="SAM" id="MobiDB-lite"/>
    </source>
</evidence>
<evidence type="ECO:0000313" key="2">
    <source>
        <dbReference type="EMBL" id="CEL60576.1"/>
    </source>
</evidence>
<dbReference type="AlphaFoldDB" id="A0A0B7FRK7"/>
<accession>A0A0B7FRK7</accession>
<protein>
    <submittedName>
        <fullName evidence="2">Uncharacterized protein</fullName>
    </submittedName>
</protein>
<proteinExistence type="predicted"/>
<dbReference type="Proteomes" id="UP000059188">
    <property type="component" value="Unassembled WGS sequence"/>
</dbReference>
<dbReference type="EMBL" id="LN679594">
    <property type="protein sequence ID" value="CEL60576.1"/>
    <property type="molecule type" value="Genomic_DNA"/>
</dbReference>
<gene>
    <name evidence="2" type="ORF">RSOLAG1IB_12385</name>
</gene>
<keyword evidence="3" id="KW-1185">Reference proteome</keyword>
<reference evidence="2 3" key="1">
    <citation type="submission" date="2014-11" db="EMBL/GenBank/DDBJ databases">
        <authorList>
            <person name="Wibberg Daniel"/>
        </authorList>
    </citation>
    <scope>NUCLEOTIDE SEQUENCE [LARGE SCALE GENOMIC DNA]</scope>
    <source>
        <strain evidence="2">Rhizoctonia solani AG1-IB 7/3/14</strain>
    </source>
</reference>
<sequence>MSRSEMKLGPALPISQREIHERMQTHTENSSMYMVIPLHTPPLQSPSPHLHNSTPLHQPRTPTSLTYTPQNQAKKTKSKPSKPEQNE</sequence>
<name>A0A0B7FRK7_THACB</name>
<evidence type="ECO:0000313" key="3">
    <source>
        <dbReference type="Proteomes" id="UP000059188"/>
    </source>
</evidence>
<organism evidence="2 3">
    <name type="scientific">Thanatephorus cucumeris (strain AG1-IB / isolate 7/3/14)</name>
    <name type="common">Lettuce bottom rot fungus</name>
    <name type="synonym">Rhizoctonia solani</name>
    <dbReference type="NCBI Taxonomy" id="1108050"/>
    <lineage>
        <taxon>Eukaryota</taxon>
        <taxon>Fungi</taxon>
        <taxon>Dikarya</taxon>
        <taxon>Basidiomycota</taxon>
        <taxon>Agaricomycotina</taxon>
        <taxon>Agaricomycetes</taxon>
        <taxon>Cantharellales</taxon>
        <taxon>Ceratobasidiaceae</taxon>
        <taxon>Rhizoctonia</taxon>
        <taxon>Rhizoctonia solani AG-1</taxon>
    </lineage>
</organism>
<feature type="region of interest" description="Disordered" evidence="1">
    <location>
        <begin position="36"/>
        <end position="87"/>
    </location>
</feature>